<comment type="caution">
    <text evidence="1">The sequence shown here is derived from an EMBL/GenBank/DDBJ whole genome shotgun (WGS) entry which is preliminary data.</text>
</comment>
<name>A0ABR2Z7V2_9AGAR</name>
<organism evidence="1 2">
    <name type="scientific">Marasmius tenuissimus</name>
    <dbReference type="NCBI Taxonomy" id="585030"/>
    <lineage>
        <taxon>Eukaryota</taxon>
        <taxon>Fungi</taxon>
        <taxon>Dikarya</taxon>
        <taxon>Basidiomycota</taxon>
        <taxon>Agaricomycotina</taxon>
        <taxon>Agaricomycetes</taxon>
        <taxon>Agaricomycetidae</taxon>
        <taxon>Agaricales</taxon>
        <taxon>Marasmiineae</taxon>
        <taxon>Marasmiaceae</taxon>
        <taxon>Marasmius</taxon>
    </lineage>
</organism>
<accession>A0ABR2Z7V2</accession>
<sequence>MANTQGVKEFGVVTLIATTIGEFQMVAKETGSTYVSVLYLSGVVPEFIVIRGPPLTIFSTKLQAMGASAIQ</sequence>
<feature type="non-terminal residue" evidence="1">
    <location>
        <position position="71"/>
    </location>
</feature>
<proteinExistence type="predicted"/>
<dbReference type="EMBL" id="JBBXMP010000583">
    <property type="protein sequence ID" value="KAL0057335.1"/>
    <property type="molecule type" value="Genomic_DNA"/>
</dbReference>
<evidence type="ECO:0000313" key="2">
    <source>
        <dbReference type="Proteomes" id="UP001437256"/>
    </source>
</evidence>
<protein>
    <submittedName>
        <fullName evidence="1">Uncharacterized protein</fullName>
    </submittedName>
</protein>
<keyword evidence="2" id="KW-1185">Reference proteome</keyword>
<gene>
    <name evidence="1" type="ORF">AAF712_016028</name>
</gene>
<reference evidence="1 2" key="1">
    <citation type="submission" date="2024-05" db="EMBL/GenBank/DDBJ databases">
        <title>A draft genome resource for the thread blight pathogen Marasmius tenuissimus strain MS-2.</title>
        <authorList>
            <person name="Yulfo-Soto G.E."/>
            <person name="Baruah I.K."/>
            <person name="Amoako-Attah I."/>
            <person name="Bukari Y."/>
            <person name="Meinhardt L.W."/>
            <person name="Bailey B.A."/>
            <person name="Cohen S.P."/>
        </authorList>
    </citation>
    <scope>NUCLEOTIDE SEQUENCE [LARGE SCALE GENOMIC DNA]</scope>
    <source>
        <strain evidence="1 2">MS-2</strain>
    </source>
</reference>
<evidence type="ECO:0000313" key="1">
    <source>
        <dbReference type="EMBL" id="KAL0057335.1"/>
    </source>
</evidence>
<dbReference type="Proteomes" id="UP001437256">
    <property type="component" value="Unassembled WGS sequence"/>
</dbReference>